<evidence type="ECO:0000313" key="1">
    <source>
        <dbReference type="EMBL" id="CAI6366019.1"/>
    </source>
</evidence>
<dbReference type="EMBL" id="CARXXK010000004">
    <property type="protein sequence ID" value="CAI6366019.1"/>
    <property type="molecule type" value="Genomic_DNA"/>
</dbReference>
<accession>A0AAV0XBV4</accession>
<gene>
    <name evidence="1" type="ORF">MEUPH1_LOCUS20653</name>
</gene>
<dbReference type="AlphaFoldDB" id="A0AAV0XBV4"/>
<name>A0AAV0XBV4_9HEMI</name>
<protein>
    <submittedName>
        <fullName evidence="1">Uncharacterized protein</fullName>
    </submittedName>
</protein>
<reference evidence="1 2" key="1">
    <citation type="submission" date="2023-01" db="EMBL/GenBank/DDBJ databases">
        <authorList>
            <person name="Whitehead M."/>
        </authorList>
    </citation>
    <scope>NUCLEOTIDE SEQUENCE [LARGE SCALE GENOMIC DNA]</scope>
</reference>
<dbReference type="Proteomes" id="UP001160148">
    <property type="component" value="Unassembled WGS sequence"/>
</dbReference>
<evidence type="ECO:0000313" key="2">
    <source>
        <dbReference type="Proteomes" id="UP001160148"/>
    </source>
</evidence>
<sequence>MMYSGTATASDADPKPWRARTAYTQYTWLGNADASAPAQTDTNTPNTISAYGPTRLTLAPDHCDQPMATRYMVAITFSSSSSVKSGRHGGCPSALFCGHQLWCRPMVNAQVLAVL</sequence>
<comment type="caution">
    <text evidence="1">The sequence shown here is derived from an EMBL/GenBank/DDBJ whole genome shotgun (WGS) entry which is preliminary data.</text>
</comment>
<proteinExistence type="predicted"/>
<keyword evidence="2" id="KW-1185">Reference proteome</keyword>
<organism evidence="1 2">
    <name type="scientific">Macrosiphum euphorbiae</name>
    <name type="common">potato aphid</name>
    <dbReference type="NCBI Taxonomy" id="13131"/>
    <lineage>
        <taxon>Eukaryota</taxon>
        <taxon>Metazoa</taxon>
        <taxon>Ecdysozoa</taxon>
        <taxon>Arthropoda</taxon>
        <taxon>Hexapoda</taxon>
        <taxon>Insecta</taxon>
        <taxon>Pterygota</taxon>
        <taxon>Neoptera</taxon>
        <taxon>Paraneoptera</taxon>
        <taxon>Hemiptera</taxon>
        <taxon>Sternorrhyncha</taxon>
        <taxon>Aphidomorpha</taxon>
        <taxon>Aphidoidea</taxon>
        <taxon>Aphididae</taxon>
        <taxon>Macrosiphini</taxon>
        <taxon>Macrosiphum</taxon>
    </lineage>
</organism>